<comment type="pathway">
    <text evidence="5">Purine metabolism; AMP biosynthesis via salvage pathway; AMP from ADP: step 1/1.</text>
</comment>
<feature type="binding site" evidence="5">
    <location>
        <position position="113"/>
    </location>
    <ligand>
        <name>AMP</name>
        <dbReference type="ChEBI" id="CHEBI:456215"/>
    </ligand>
</feature>
<dbReference type="EMBL" id="LCAW01000007">
    <property type="protein sequence ID" value="KKR99337.1"/>
    <property type="molecule type" value="Genomic_DNA"/>
</dbReference>
<evidence type="ECO:0000256" key="7">
    <source>
        <dbReference type="RuleBase" id="RU003331"/>
    </source>
</evidence>
<evidence type="ECO:0000256" key="3">
    <source>
        <dbReference type="ARBA" id="ARBA00022741"/>
    </source>
</evidence>
<evidence type="ECO:0000256" key="1">
    <source>
        <dbReference type="ARBA" id="ARBA00022679"/>
    </source>
</evidence>
<evidence type="ECO:0000256" key="5">
    <source>
        <dbReference type="HAMAP-Rule" id="MF_00235"/>
    </source>
</evidence>
<feature type="binding site" evidence="5">
    <location>
        <position position="188"/>
    </location>
    <ligand>
        <name>ATP</name>
        <dbReference type="ChEBI" id="CHEBI:30616"/>
    </ligand>
</feature>
<keyword evidence="2 5" id="KW-0545">Nucleotide biosynthesis</keyword>
<dbReference type="HAMAP" id="MF_00235">
    <property type="entry name" value="Adenylate_kinase_Adk"/>
    <property type="match status" value="1"/>
</dbReference>
<keyword evidence="5" id="KW-0963">Cytoplasm</keyword>
<dbReference type="PANTHER" id="PTHR23359">
    <property type="entry name" value="NUCLEOTIDE KINASE"/>
    <property type="match status" value="1"/>
</dbReference>
<dbReference type="PATRIC" id="fig|1618983.3.peg.370"/>
<reference evidence="8 9" key="1">
    <citation type="journal article" date="2015" name="Nature">
        <title>rRNA introns, odd ribosomes, and small enigmatic genomes across a large radiation of phyla.</title>
        <authorList>
            <person name="Brown C.T."/>
            <person name="Hug L.A."/>
            <person name="Thomas B.C."/>
            <person name="Sharon I."/>
            <person name="Castelle C.J."/>
            <person name="Singh A."/>
            <person name="Wilkins M.J."/>
            <person name="Williams K.H."/>
            <person name="Banfield J.F."/>
        </authorList>
    </citation>
    <scope>NUCLEOTIDE SEQUENCE [LARGE SCALE GENOMIC DNA]</scope>
</reference>
<dbReference type="PRINTS" id="PR00094">
    <property type="entry name" value="ADENYLTKNASE"/>
</dbReference>
<dbReference type="GO" id="GO:0004017">
    <property type="term" value="F:AMP kinase activity"/>
    <property type="evidence" value="ECO:0007669"/>
    <property type="project" value="UniProtKB-UniRule"/>
</dbReference>
<evidence type="ECO:0000313" key="8">
    <source>
        <dbReference type="EMBL" id="KKR99337.1"/>
    </source>
</evidence>
<dbReference type="EC" id="2.7.4.3" evidence="5 7"/>
<dbReference type="InterPro" id="IPR027417">
    <property type="entry name" value="P-loop_NTPase"/>
</dbReference>
<comment type="caution">
    <text evidence="5">Lacks conserved residue(s) required for the propagation of feature annotation.</text>
</comment>
<accession>A0A0G0YG53</accession>
<feature type="binding site" evidence="5">
    <location>
        <position position="160"/>
    </location>
    <ligand>
        <name>AMP</name>
        <dbReference type="ChEBI" id="CHEBI:456215"/>
    </ligand>
</feature>
<comment type="similarity">
    <text evidence="5 6">Belongs to the adenylate kinase family.</text>
</comment>
<comment type="function">
    <text evidence="5">Catalyzes the reversible transfer of the terminal phosphate group between ATP and AMP. Plays an important role in cellular energy homeostasis and in adenine nucleotide metabolism.</text>
</comment>
<keyword evidence="3 5" id="KW-0547">Nucleotide-binding</keyword>
<feature type="binding site" evidence="5">
    <location>
        <begin position="31"/>
        <end position="36"/>
    </location>
    <ligand>
        <name>ATP</name>
        <dbReference type="ChEBI" id="CHEBI:30616"/>
    </ligand>
</feature>
<dbReference type="CDD" id="cd01428">
    <property type="entry name" value="ADK"/>
    <property type="match status" value="1"/>
</dbReference>
<dbReference type="PROSITE" id="PS00113">
    <property type="entry name" value="ADENYLATE_KINASE"/>
    <property type="match status" value="1"/>
</dbReference>
<dbReference type="Proteomes" id="UP000033930">
    <property type="component" value="Unassembled WGS sequence"/>
</dbReference>
<feature type="binding site" evidence="5">
    <location>
        <position position="149"/>
    </location>
    <ligand>
        <name>AMP</name>
        <dbReference type="ChEBI" id="CHEBI:456215"/>
    </ligand>
</feature>
<dbReference type="InterPro" id="IPR000850">
    <property type="entry name" value="Adenylat/UMP-CMP_kin"/>
</dbReference>
<protein>
    <recommendedName>
        <fullName evidence="5 7">Adenylate kinase</fullName>
        <shortName evidence="5">AK</shortName>
        <ecNumber evidence="5 7">2.7.4.3</ecNumber>
    </recommendedName>
    <alternativeName>
        <fullName evidence="5">ATP-AMP transphosphorylase</fullName>
    </alternativeName>
    <alternativeName>
        <fullName evidence="5">ATP:AMP phosphotransferase</fullName>
    </alternativeName>
    <alternativeName>
        <fullName evidence="5">Adenylate monophosphate kinase</fullName>
    </alternativeName>
</protein>
<dbReference type="InterPro" id="IPR033690">
    <property type="entry name" value="Adenylat_kinase_CS"/>
</dbReference>
<comment type="domain">
    <text evidence="5">Consists of three domains, a large central CORE domain and two small peripheral domains, NMPbind and LID, which undergo movements during catalysis. The LID domain closes over the site of phosphoryl transfer upon ATP binding. Assembling and dissambling the active center during each catalytic cycle provides an effective means to prevent ATP hydrolysis.</text>
</comment>
<keyword evidence="5 7" id="KW-0067">ATP-binding</keyword>
<sequence>MAEASKCRKALFLAKLLYSMKHKILILGPQGSGKGTQAQLLAERTGLPALSMGQLLRDEVASESLLGQKIDSIINAGNLVSDDIALDVLKLRLQKDDAKEGYIVDGYPRNLAQYQTFSNFDIPTALLVITVPKEETLKRLLKRAEIEGRLDDNEETILKRLAIYDQETAPLIEKYTEMGIAHMIDGVGTIEEVAERINKALGV</sequence>
<feature type="binding site" evidence="5">
    <location>
        <begin position="78"/>
        <end position="80"/>
    </location>
    <ligand>
        <name>AMP</name>
        <dbReference type="ChEBI" id="CHEBI:456215"/>
    </ligand>
</feature>
<feature type="region of interest" description="NMP" evidence="5">
    <location>
        <begin position="51"/>
        <end position="80"/>
    </location>
</feature>
<dbReference type="GO" id="GO:0044209">
    <property type="term" value="P:AMP salvage"/>
    <property type="evidence" value="ECO:0007669"/>
    <property type="project" value="UniProtKB-UniRule"/>
</dbReference>
<evidence type="ECO:0000256" key="2">
    <source>
        <dbReference type="ARBA" id="ARBA00022727"/>
    </source>
</evidence>
<comment type="caution">
    <text evidence="8">The sequence shown here is derived from an EMBL/GenBank/DDBJ whole genome shotgun (WGS) entry which is preliminary data.</text>
</comment>
<evidence type="ECO:0000256" key="6">
    <source>
        <dbReference type="RuleBase" id="RU003330"/>
    </source>
</evidence>
<name>A0A0G0YG53_9BACT</name>
<dbReference type="NCBIfam" id="NF011100">
    <property type="entry name" value="PRK14527.1"/>
    <property type="match status" value="1"/>
</dbReference>
<keyword evidence="4 5" id="KW-0418">Kinase</keyword>
<feature type="binding site" evidence="5">
    <location>
        <begin position="106"/>
        <end position="109"/>
    </location>
    <ligand>
        <name>AMP</name>
        <dbReference type="ChEBI" id="CHEBI:456215"/>
    </ligand>
</feature>
<comment type="subunit">
    <text evidence="5 7">Monomer.</text>
</comment>
<dbReference type="GO" id="GO:0005737">
    <property type="term" value="C:cytoplasm"/>
    <property type="evidence" value="ECO:0007669"/>
    <property type="project" value="UniProtKB-SubCell"/>
</dbReference>
<evidence type="ECO:0000313" key="9">
    <source>
        <dbReference type="Proteomes" id="UP000033930"/>
    </source>
</evidence>
<gene>
    <name evidence="5" type="primary">adk</name>
    <name evidence="8" type="ORF">UU50_C0007G0025</name>
</gene>
<keyword evidence="1 5" id="KW-0808">Transferase</keyword>
<comment type="subcellular location">
    <subcellularLocation>
        <location evidence="5 7">Cytoplasm</location>
    </subcellularLocation>
</comment>
<evidence type="ECO:0000256" key="4">
    <source>
        <dbReference type="ARBA" id="ARBA00022777"/>
    </source>
</evidence>
<proteinExistence type="inferred from homology"/>
<dbReference type="UniPathway" id="UPA00588">
    <property type="reaction ID" value="UER00649"/>
</dbReference>
<dbReference type="GO" id="GO:0005524">
    <property type="term" value="F:ATP binding"/>
    <property type="evidence" value="ECO:0007669"/>
    <property type="project" value="UniProtKB-UniRule"/>
</dbReference>
<comment type="catalytic activity">
    <reaction evidence="5 7">
        <text>AMP + ATP = 2 ADP</text>
        <dbReference type="Rhea" id="RHEA:12973"/>
        <dbReference type="ChEBI" id="CHEBI:30616"/>
        <dbReference type="ChEBI" id="CHEBI:456215"/>
        <dbReference type="ChEBI" id="CHEBI:456216"/>
        <dbReference type="EC" id="2.7.4.3"/>
    </reaction>
</comment>
<dbReference type="Gene3D" id="3.40.50.300">
    <property type="entry name" value="P-loop containing nucleotide triphosphate hydrolases"/>
    <property type="match status" value="1"/>
</dbReference>
<dbReference type="Pfam" id="PF00406">
    <property type="entry name" value="ADK"/>
    <property type="match status" value="1"/>
</dbReference>
<organism evidence="8 9">
    <name type="scientific">Candidatus Uhrbacteria bacterium GW2011_GWC1_41_20</name>
    <dbReference type="NCBI Taxonomy" id="1618983"/>
    <lineage>
        <taxon>Bacteria</taxon>
        <taxon>Candidatus Uhriibacteriota</taxon>
    </lineage>
</organism>
<feature type="binding site" evidence="5">
    <location>
        <position position="57"/>
    </location>
    <ligand>
        <name>AMP</name>
        <dbReference type="ChEBI" id="CHEBI:456215"/>
    </ligand>
</feature>
<feature type="binding site" evidence="5">
    <location>
        <position position="143"/>
    </location>
    <ligand>
        <name>ATP</name>
        <dbReference type="ChEBI" id="CHEBI:30616"/>
    </ligand>
</feature>
<dbReference type="AlphaFoldDB" id="A0A0G0YG53"/>
<dbReference type="SUPFAM" id="SSF52540">
    <property type="entry name" value="P-loop containing nucleoside triphosphate hydrolases"/>
    <property type="match status" value="1"/>
</dbReference>